<dbReference type="GO" id="GO:0003824">
    <property type="term" value="F:catalytic activity"/>
    <property type="evidence" value="ECO:0007669"/>
    <property type="project" value="InterPro"/>
</dbReference>
<sequence>MSLSLLRSALLRPTCLRTQHMLGRACYSRPPEVHSNKGDDFFIMASFPDDFEAPTLIEKRDVSPATWDEIHATLSEAAVKADRGEVKAQPPPTPRQDIEKFLQPDTLDPKIDEIFLMLDAKHIKRFGLTEVYTPQGDPTVDIVFVHGLNGHPHDSWTSQSGCFWPVDILPDELGLLKLPILQLPILPIPQLPILPILQPRILRPRILTYGYNANVAAFTDGEIVSHAETLASNLAANRTLRSCSDRPIVFVCHSLGGLVVKRALIYSNSLSNESTERLRSMYISTFGILFLGTPHNESDIAHWGLLLHNICTAMLPKQAMEASSQMVKSLCTNNKTLQHTNSLFADVISRFQIYFFHETRLTDVQGTRVFVVDEASAAPDIEGVERIGIDSDHSHMCKFEDEKAQGFEVVAEAIRRCSLQAPTVIAGRWVEEKKARAMERKDKGVEIYYSRPEPSPWSGVRSSPTSDIGNSDSPSASYDLSKVPPPFVTPPGFRPNTNFFGMQKELKLLHDRLFKAKSRTDRPAAVLISGVPGSGKTHLARQYVWTQRECYPGGVFWIDASSRESRCQCFWEIAQAANLIDHNNAEDAGDPEHYVSTVRTWLQMHREWLLIFDGVNFSHDGELNDFRLFLPWNTRSGIIYTSIDRTLSKKQRLFEPYNLFVRPLEAEDACKILYNHLRLKKPTKEQVLRARELVYHYECLPLAIDAVGHRLRAMSIPIENFHATHQVMGVKLAEPFLGIVNEMDRLQQRQALNLLNLLSFLGHSVPVRLLSFGQQAMSTDNFEILGCAQAGEEPNLDTTLGILLRYGLIERSFDADTSDVHSPTSENHGEASFAIYHGNSSVDTVNIHRVVQQFCRDGLRLKDEEYKDPESKGPGFYESWLIRAARFICKSYENARKNMARYREYGRIGDYREYKKHASRLVELFPKKSGAYPPDLHEARDNLRQLMVNTNINIKRISLEPLKKSSRNQRSVFEPNLTEEKSQSEANSATFDPSVQSALAEDTDIAAASSAAEHPLGGATITTESQYVSDRVFSAEQCSTSKLRTPPLSESEDSQTIYSDTFTMKGSIKEVYINELARELLKALSPFRIDSLSLRRIADVMPDCLKAFSLRLGSAESSEQVLQDVTAFIRKYRQDITNAFTNESLDDSSTKQESGAVANMALDEIMKLWSMHDVDSAYDGAWSESMEELDSGDEEPPSPADDFHLHPEPDLDAGLTPVMPELQKYRECIIGNPAYDWLLSDLQRQCLLIPSSPDVMGEIRRAILQGLPSPRHFSRRESALFYKMTYTVHWDLVSFLKDQEYNEGDSKALPLVITLTGSQETAQALTCSEYLHQTWPYSSGEVLKLLQTLLESGTKKRATGSLPDGTSLVFWFNSSQDLEECKVVAEVIGSAYSVAEIGEQLSWLGSALRSSPYPDRTVFCRPRIDKFRVIRDKNQNAKQLYTTEVSAEIAFATAEKGSSSNTNGECWHDLFRNCVVVEGYPISRRPEVGAARGLEIPLPIMASLAQANYMNTFLGTPVLKGFSAILVPTEKHDGIIHGSPGGWHNSRTAITSTSHSRMVLRRQMPCWKLKWILQKTVVLWDEEAKRGWLLNGASSILHLARASIVHDSTGPFSSECLFRWENLEEGPVHATHTPGSAIAVLLNRANRALTIFEGKDDHVTFEDRVEHFLNILEQIFDYQVYSVGPDGSGYRTKSIPRAHFEGWDFHDLVTETDLLHPRLATIASKGKAWIDFTRSIHAINLVGRGFGEMLKPSSVSCPYWASLPKDQYYLAAGIADLQMVLEHTGDLTTNPIRLSDNLVWHKPERVFESCDCADAIAHADIVQVILPATLSDGPEQCNDIVNLACHGAVVFGYNRNFQWRWGDIGDPEIDDTKADREDSLSSSSDIGHRSISTISAGPGSDDARSSSTPELSMGDTIDTSSIVNGSTRPKPLVRSYTKWHLESLRAEDYAVGIVCALSLELLAVRILFDQTHPDLQLSSADSNHYALGSIGRHKVVAACLPDGEYGTNSAADVASNLKRSFPSVKFCLLVGIGGGVPSLRNDIRLGDVVVSKPTDTSPGVIQYDMGKALENGVFEPNGFLQAPPRLIMTALSNMKSDPYLPQAPLREYIEEIAACRKEYRYPGPENDRLFSSLYAHNSKHATCDHCSTAHVIARPSRLDHHPRIHYGLIASGNRVMKDAKLRDRWSTEKNVLCFEMEAAGIMNTLPCLVIRGICDYSDSHKNKRFQEYAAAAAASYAKLLLSYMKDSNDIDGMALRSTKDDQSLLGVIRKALNFLP</sequence>
<feature type="region of interest" description="Disordered" evidence="1">
    <location>
        <begin position="1184"/>
        <end position="1207"/>
    </location>
</feature>
<feature type="region of interest" description="Disordered" evidence="1">
    <location>
        <begin position="452"/>
        <end position="479"/>
    </location>
</feature>
<name>A0A8H3MP67_ASPTE</name>
<dbReference type="Pfam" id="PF01048">
    <property type="entry name" value="PNP_UDP_1"/>
    <property type="match status" value="1"/>
</dbReference>
<dbReference type="Gene3D" id="3.40.50.1580">
    <property type="entry name" value="Nucleoside phosphorylase domain"/>
    <property type="match status" value="1"/>
</dbReference>
<feature type="compositionally biased region" description="Acidic residues" evidence="1">
    <location>
        <begin position="1185"/>
        <end position="1196"/>
    </location>
</feature>
<evidence type="ECO:0000259" key="2">
    <source>
        <dbReference type="Pfam" id="PF00931"/>
    </source>
</evidence>
<dbReference type="GO" id="GO:0043531">
    <property type="term" value="F:ADP binding"/>
    <property type="evidence" value="ECO:0007669"/>
    <property type="project" value="InterPro"/>
</dbReference>
<dbReference type="PANTHER" id="PTHR48187:SF2">
    <property type="entry name" value="LD21810P"/>
    <property type="match status" value="1"/>
</dbReference>
<protein>
    <submittedName>
        <fullName evidence="4">Nucleoside phosphorylase</fullName>
    </submittedName>
</protein>
<feature type="region of interest" description="Disordered" evidence="1">
    <location>
        <begin position="965"/>
        <end position="991"/>
    </location>
</feature>
<keyword evidence="5" id="KW-1185">Reference proteome</keyword>
<accession>A0A8H3MP67</accession>
<evidence type="ECO:0000256" key="1">
    <source>
        <dbReference type="SAM" id="MobiDB-lite"/>
    </source>
</evidence>
<feature type="compositionally biased region" description="Low complexity" evidence="1">
    <location>
        <begin position="1880"/>
        <end position="1892"/>
    </location>
</feature>
<feature type="compositionally biased region" description="Basic and acidic residues" evidence="1">
    <location>
        <begin position="1870"/>
        <end position="1879"/>
    </location>
</feature>
<dbReference type="InterPro" id="IPR027417">
    <property type="entry name" value="P-loop_NTPase"/>
</dbReference>
<feature type="domain" description="Nucleoside phosphorylase" evidence="3">
    <location>
        <begin position="1951"/>
        <end position="2243"/>
    </location>
</feature>
<dbReference type="SUPFAM" id="SSF53474">
    <property type="entry name" value="alpha/beta-Hydrolases"/>
    <property type="match status" value="1"/>
</dbReference>
<feature type="region of interest" description="Disordered" evidence="1">
    <location>
        <begin position="1868"/>
        <end position="1924"/>
    </location>
</feature>
<dbReference type="InterPro" id="IPR035994">
    <property type="entry name" value="Nucleoside_phosphorylase_sf"/>
</dbReference>
<dbReference type="Pfam" id="PF00931">
    <property type="entry name" value="NB-ARC"/>
    <property type="match status" value="1"/>
</dbReference>
<dbReference type="Gene3D" id="3.40.50.300">
    <property type="entry name" value="P-loop containing nucleotide triphosphate hydrolases"/>
    <property type="match status" value="1"/>
</dbReference>
<dbReference type="InterPro" id="IPR000845">
    <property type="entry name" value="Nucleoside_phosphorylase_d"/>
</dbReference>
<dbReference type="InterPro" id="IPR002182">
    <property type="entry name" value="NB-ARC"/>
</dbReference>
<reference evidence="4 5" key="1">
    <citation type="submission" date="2020-01" db="EMBL/GenBank/DDBJ databases">
        <title>Aspergillus terreus IFO 6365 whole genome shotgun sequence.</title>
        <authorList>
            <person name="Kanamasa S."/>
            <person name="Takahashi H."/>
        </authorList>
    </citation>
    <scope>NUCLEOTIDE SEQUENCE [LARGE SCALE GENOMIC DNA]</scope>
    <source>
        <strain evidence="4 5">IFO 6365</strain>
    </source>
</reference>
<evidence type="ECO:0000313" key="4">
    <source>
        <dbReference type="EMBL" id="GFF15818.1"/>
    </source>
</evidence>
<dbReference type="Proteomes" id="UP000452235">
    <property type="component" value="Unassembled WGS sequence"/>
</dbReference>
<dbReference type="SUPFAM" id="SSF53167">
    <property type="entry name" value="Purine and uridine phosphorylases"/>
    <property type="match status" value="1"/>
</dbReference>
<gene>
    <name evidence="4" type="ORF">ATEIFO6365_0005000800</name>
</gene>
<dbReference type="SUPFAM" id="SSF52540">
    <property type="entry name" value="P-loop containing nucleoside triphosphate hydrolases"/>
    <property type="match status" value="1"/>
</dbReference>
<evidence type="ECO:0000313" key="5">
    <source>
        <dbReference type="Proteomes" id="UP000452235"/>
    </source>
</evidence>
<evidence type="ECO:0000259" key="3">
    <source>
        <dbReference type="Pfam" id="PF01048"/>
    </source>
</evidence>
<comment type="caution">
    <text evidence="4">The sequence shown here is derived from an EMBL/GenBank/DDBJ whole genome shotgun (WGS) entry which is preliminary data.</text>
</comment>
<feature type="domain" description="NB-ARC" evidence="2">
    <location>
        <begin position="509"/>
        <end position="675"/>
    </location>
</feature>
<dbReference type="EMBL" id="BLJY01000005">
    <property type="protein sequence ID" value="GFF15818.1"/>
    <property type="molecule type" value="Genomic_DNA"/>
</dbReference>
<feature type="compositionally biased region" description="Polar residues" evidence="1">
    <location>
        <begin position="460"/>
        <end position="478"/>
    </location>
</feature>
<dbReference type="InterPro" id="IPR029058">
    <property type="entry name" value="AB_hydrolase_fold"/>
</dbReference>
<dbReference type="Gene3D" id="3.40.50.1820">
    <property type="entry name" value="alpha/beta hydrolase"/>
    <property type="match status" value="1"/>
</dbReference>
<dbReference type="GO" id="GO:0009116">
    <property type="term" value="P:nucleoside metabolic process"/>
    <property type="evidence" value="ECO:0007669"/>
    <property type="project" value="InterPro"/>
</dbReference>
<organism evidence="4 5">
    <name type="scientific">Aspergillus terreus</name>
    <dbReference type="NCBI Taxonomy" id="33178"/>
    <lineage>
        <taxon>Eukaryota</taxon>
        <taxon>Fungi</taxon>
        <taxon>Dikarya</taxon>
        <taxon>Ascomycota</taxon>
        <taxon>Pezizomycotina</taxon>
        <taxon>Eurotiomycetes</taxon>
        <taxon>Eurotiomycetidae</taxon>
        <taxon>Eurotiales</taxon>
        <taxon>Aspergillaceae</taxon>
        <taxon>Aspergillus</taxon>
        <taxon>Aspergillus subgen. Circumdati</taxon>
    </lineage>
</organism>
<proteinExistence type="predicted"/>
<dbReference type="PANTHER" id="PTHR48187">
    <property type="entry name" value="LD21810P"/>
    <property type="match status" value="1"/>
</dbReference>